<organism evidence="1 2">
    <name type="scientific">Babesia bigemina</name>
    <dbReference type="NCBI Taxonomy" id="5866"/>
    <lineage>
        <taxon>Eukaryota</taxon>
        <taxon>Sar</taxon>
        <taxon>Alveolata</taxon>
        <taxon>Apicomplexa</taxon>
        <taxon>Aconoidasida</taxon>
        <taxon>Piroplasmida</taxon>
        <taxon>Babesiidae</taxon>
        <taxon>Babesia</taxon>
    </lineage>
</organism>
<sequence length="89" mass="10293">MSRKVLRLYQDINKLCDEELGNTLVWILRSRLSNNRSEATRRNIPFPHPIHLFSDDSTTTSLNRTYVAGKFTHIAILSQMATLSQCRDD</sequence>
<dbReference type="EMBL" id="LK391709">
    <property type="protein sequence ID" value="CDR96208.1"/>
    <property type="molecule type" value="Genomic_DNA"/>
</dbReference>
<reference evidence="2" key="1">
    <citation type="journal article" date="2014" name="Nucleic Acids Res.">
        <title>The evolutionary dynamics of variant antigen genes in Babesia reveal a history of genomic innovation underlying host-parasite interaction.</title>
        <authorList>
            <person name="Jackson A.P."/>
            <person name="Otto T.D."/>
            <person name="Darby A."/>
            <person name="Ramaprasad A."/>
            <person name="Xia D."/>
            <person name="Echaide I.E."/>
            <person name="Farber M."/>
            <person name="Gahlot S."/>
            <person name="Gamble J."/>
            <person name="Gupta D."/>
            <person name="Gupta Y."/>
            <person name="Jackson L."/>
            <person name="Malandrin L."/>
            <person name="Malas T.B."/>
            <person name="Moussa E."/>
            <person name="Nair M."/>
            <person name="Reid A.J."/>
            <person name="Sanders M."/>
            <person name="Sharma J."/>
            <person name="Tracey A."/>
            <person name="Quail M.A."/>
            <person name="Weir W."/>
            <person name="Wastling J.M."/>
            <person name="Hall N."/>
            <person name="Willadsen P."/>
            <person name="Lingelbach K."/>
            <person name="Shiels B."/>
            <person name="Tait A."/>
            <person name="Berriman M."/>
            <person name="Allred D.R."/>
            <person name="Pain A."/>
        </authorList>
    </citation>
    <scope>NUCLEOTIDE SEQUENCE [LARGE SCALE GENOMIC DNA]</scope>
    <source>
        <strain evidence="2">Bond</strain>
    </source>
</reference>
<dbReference type="VEuPathDB" id="PiroplasmaDB:BBBOND_0301130"/>
<proteinExistence type="predicted"/>
<dbReference type="KEGG" id="bbig:BBBOND_0301130"/>
<keyword evidence="2" id="KW-1185">Reference proteome</keyword>
<dbReference type="Proteomes" id="UP000033188">
    <property type="component" value="Chromosome 3"/>
</dbReference>
<accession>A0A061D6M3</accession>
<dbReference type="GeneID" id="24564749"/>
<name>A0A061D6M3_BABBI</name>
<gene>
    <name evidence="1" type="ORF">BBBOND_0301130</name>
</gene>
<dbReference type="RefSeq" id="XP_012768394.1">
    <property type="nucleotide sequence ID" value="XM_012912940.1"/>
</dbReference>
<evidence type="ECO:0000313" key="1">
    <source>
        <dbReference type="EMBL" id="CDR96208.1"/>
    </source>
</evidence>
<evidence type="ECO:0000313" key="2">
    <source>
        <dbReference type="Proteomes" id="UP000033188"/>
    </source>
</evidence>
<dbReference type="AlphaFoldDB" id="A0A061D6M3"/>
<protein>
    <submittedName>
        <fullName evidence="1">Uncharacterized protein</fullName>
    </submittedName>
</protein>